<reference evidence="13" key="1">
    <citation type="submission" date="2014-05" db="EMBL/GenBank/DDBJ databases">
        <title>The transcriptome of the halophilic microalga Tetraselmis sp. GSL018 isolated from the Great Salt Lake, Utah.</title>
        <authorList>
            <person name="Jinkerson R.E."/>
            <person name="D'Adamo S."/>
            <person name="Posewitz M.C."/>
        </authorList>
    </citation>
    <scope>NUCLEOTIDE SEQUENCE</scope>
    <source>
        <strain evidence="13">GSL018</strain>
    </source>
</reference>
<evidence type="ECO:0000256" key="10">
    <source>
        <dbReference type="PIRSR" id="PIRSR607992-1"/>
    </source>
</evidence>
<feature type="binding site" evidence="10">
    <location>
        <position position="68"/>
    </location>
    <ligand>
        <name>a ubiquinone</name>
        <dbReference type="ChEBI" id="CHEBI:16389"/>
        <note>ligand shared with IP/SDHB</note>
    </ligand>
</feature>
<dbReference type="EMBL" id="GBEZ01019453">
    <property type="protein sequence ID" value="JAC67109.1"/>
    <property type="molecule type" value="Transcribed_RNA"/>
</dbReference>
<proteinExistence type="inferred from homology"/>
<keyword evidence="5 12" id="KW-0999">Mitochondrion inner membrane</keyword>
<keyword evidence="3" id="KW-0813">Transport</keyword>
<dbReference type="GO" id="GO:0020037">
    <property type="term" value="F:heme binding"/>
    <property type="evidence" value="ECO:0007669"/>
    <property type="project" value="TreeGrafter"/>
</dbReference>
<dbReference type="PANTHER" id="PTHR13337:SF2">
    <property type="entry name" value="SUCCINATE DEHYDROGENASE [UBIQUINONE] CYTOCHROME B SMALL SUBUNIT, MITOCHONDRIAL"/>
    <property type="match status" value="1"/>
</dbReference>
<evidence type="ECO:0000256" key="9">
    <source>
        <dbReference type="ARBA" id="ARBA00023136"/>
    </source>
</evidence>
<evidence type="ECO:0000256" key="3">
    <source>
        <dbReference type="ARBA" id="ARBA00022448"/>
    </source>
</evidence>
<evidence type="ECO:0000256" key="12">
    <source>
        <dbReference type="RuleBase" id="RU364031"/>
    </source>
</evidence>
<gene>
    <name evidence="13" type="ORF">TSPGSL018_11983</name>
</gene>
<feature type="binding site" description="axial binding residue" evidence="11">
    <location>
        <position position="56"/>
    </location>
    <ligand>
        <name>heme b</name>
        <dbReference type="ChEBI" id="CHEBI:60344"/>
        <note>ligand shared with SDHC</note>
    </ligand>
    <ligandPart>
        <name>Fe</name>
        <dbReference type="ChEBI" id="CHEBI:18248"/>
    </ligandPart>
</feature>
<keyword evidence="9 12" id="KW-0472">Membrane</keyword>
<evidence type="ECO:0000256" key="7">
    <source>
        <dbReference type="ARBA" id="ARBA00022989"/>
    </source>
</evidence>
<dbReference type="GO" id="GO:0048039">
    <property type="term" value="F:ubiquinone binding"/>
    <property type="evidence" value="ECO:0007669"/>
    <property type="project" value="TreeGrafter"/>
</dbReference>
<keyword evidence="11" id="KW-0479">Metal-binding</keyword>
<sequence>MSWFFAADVAGPRVQRLYELSHKVLAVSLPAAVLSPEGSMPERVSDYACAVSIPFHSHVAMNAIITDYAPTAIMGASRLAVLGMSSVTLLGLLKMAGHGGGVSSVLKTLWQKEKTTST</sequence>
<protein>
    <recommendedName>
        <fullName evidence="12">Succinate dehydrogenase [ubiquinone] cytochrome b small subunit</fullName>
    </recommendedName>
</protein>
<keyword evidence="6 12" id="KW-0809">Transit peptide</keyword>
<keyword evidence="4" id="KW-0812">Transmembrane</keyword>
<evidence type="ECO:0000256" key="6">
    <source>
        <dbReference type="ARBA" id="ARBA00022946"/>
    </source>
</evidence>
<dbReference type="GO" id="GO:0046872">
    <property type="term" value="F:metal ion binding"/>
    <property type="evidence" value="ECO:0007669"/>
    <property type="project" value="UniProtKB-KW"/>
</dbReference>
<keyword evidence="8 12" id="KW-0496">Mitochondrion</keyword>
<dbReference type="InterPro" id="IPR007992">
    <property type="entry name" value="CybS"/>
</dbReference>
<keyword evidence="7" id="KW-1133">Transmembrane helix</keyword>
<evidence type="ECO:0000256" key="11">
    <source>
        <dbReference type="PIRSR" id="PIRSR607992-2"/>
    </source>
</evidence>
<comment type="similarity">
    <text evidence="2 12">Belongs to the CybS family.</text>
</comment>
<dbReference type="AlphaFoldDB" id="A0A061R8R5"/>
<organism evidence="13">
    <name type="scientific">Tetraselmis sp. GSL018</name>
    <dbReference type="NCBI Taxonomy" id="582737"/>
    <lineage>
        <taxon>Eukaryota</taxon>
        <taxon>Viridiplantae</taxon>
        <taxon>Chlorophyta</taxon>
        <taxon>core chlorophytes</taxon>
        <taxon>Chlorodendrophyceae</taxon>
        <taxon>Chlorodendrales</taxon>
        <taxon>Chlorodendraceae</taxon>
        <taxon>Tetraselmis</taxon>
    </lineage>
</organism>
<evidence type="ECO:0000256" key="8">
    <source>
        <dbReference type="ARBA" id="ARBA00023128"/>
    </source>
</evidence>
<dbReference type="InterPro" id="IPR034804">
    <property type="entry name" value="SQR/QFR_C/D"/>
</dbReference>
<evidence type="ECO:0000256" key="4">
    <source>
        <dbReference type="ARBA" id="ARBA00022692"/>
    </source>
</evidence>
<comment type="subcellular location">
    <subcellularLocation>
        <location evidence="1 12">Mitochondrion inner membrane</location>
        <topology evidence="1 12">Multi-pass membrane protein</topology>
    </subcellularLocation>
</comment>
<dbReference type="Gene3D" id="1.20.1300.10">
    <property type="entry name" value="Fumarate reductase/succinate dehydrogenase, transmembrane subunit"/>
    <property type="match status" value="1"/>
</dbReference>
<accession>A0A061R8R5</accession>
<dbReference type="GO" id="GO:0006121">
    <property type="term" value="P:mitochondrial electron transport, succinate to ubiquinone"/>
    <property type="evidence" value="ECO:0007669"/>
    <property type="project" value="TreeGrafter"/>
</dbReference>
<dbReference type="GO" id="GO:0005743">
    <property type="term" value="C:mitochondrial inner membrane"/>
    <property type="evidence" value="ECO:0007669"/>
    <property type="project" value="UniProtKB-SubCell"/>
</dbReference>
<evidence type="ECO:0000313" key="13">
    <source>
        <dbReference type="EMBL" id="JAC67109.1"/>
    </source>
</evidence>
<keyword evidence="11" id="KW-0408">Iron</keyword>
<evidence type="ECO:0000256" key="1">
    <source>
        <dbReference type="ARBA" id="ARBA00004448"/>
    </source>
</evidence>
<name>A0A061R8R5_9CHLO</name>
<dbReference type="GO" id="GO:0006099">
    <property type="term" value="P:tricarboxylic acid cycle"/>
    <property type="evidence" value="ECO:0007669"/>
    <property type="project" value="TreeGrafter"/>
</dbReference>
<evidence type="ECO:0000256" key="2">
    <source>
        <dbReference type="ARBA" id="ARBA00007294"/>
    </source>
</evidence>
<evidence type="ECO:0000256" key="5">
    <source>
        <dbReference type="ARBA" id="ARBA00022792"/>
    </source>
</evidence>
<dbReference type="PANTHER" id="PTHR13337">
    <property type="entry name" value="SUCCINATE DEHYDROGENASE"/>
    <property type="match status" value="1"/>
</dbReference>
<dbReference type="Pfam" id="PF05328">
    <property type="entry name" value="CybS"/>
    <property type="match status" value="1"/>
</dbReference>